<protein>
    <recommendedName>
        <fullName evidence="3">Methyltransferase type 11 domain-containing protein</fullName>
    </recommendedName>
</protein>
<dbReference type="SUPFAM" id="SSF53335">
    <property type="entry name" value="S-adenosyl-L-methionine-dependent methyltransferases"/>
    <property type="match status" value="1"/>
</dbReference>
<proteinExistence type="predicted"/>
<sequence length="411" mass="45265">MEAQESEVGAAPHSLEIGRKSRGKKRSRRVRTILRSFQTLRNLTPEQVDNFMNSYIIYDLDWADEESMIAALGPNYQHAVGQCLADYYSVLNHLCAIGEVEKMYIPPVLDLDASILDNQSLYEESITKELLLPANAKVLDLGCGRGLVAAHISRVTGAQITGLNIDADQIASANTHNKQLGLANTFIRADFNELPLPLPDNHFDGFYQIQAFSLAKDHEKLCQELYRVLKPGARVSLLDWARLDAYDPTNTHHQELMKRIKPLIGAVGTPTPASLQHALEAAGFHMLLSNNASIDGIQAPLIERADGYFCVAKRTVLGLVRLGLLPQHFKTLFNRLTQDCEAFVEADRARLITTSHHWLAVKPRTADSTATSEKAVPITTAASSDTAVNSQTESIVDGGRLPSEATVKFSL</sequence>
<reference evidence="5" key="1">
    <citation type="journal article" date="2012" name="PLoS Genet.">
        <title>The genomes of the fungal plant pathogens Cladosporium fulvum and Dothistroma septosporum reveal adaptation to different hosts and lifestyles but also signatures of common ancestry.</title>
        <authorList>
            <person name="de Wit P.J.G.M."/>
            <person name="van der Burgt A."/>
            <person name="Oekmen B."/>
            <person name="Stergiopoulos I."/>
            <person name="Abd-Elsalam K.A."/>
            <person name="Aerts A.L."/>
            <person name="Bahkali A.H."/>
            <person name="Beenen H.G."/>
            <person name="Chettri P."/>
            <person name="Cox M.P."/>
            <person name="Datema E."/>
            <person name="de Vries R.P."/>
            <person name="Dhillon B."/>
            <person name="Ganley A.R."/>
            <person name="Griffiths S.A."/>
            <person name="Guo Y."/>
            <person name="Hamelin R.C."/>
            <person name="Henrissat B."/>
            <person name="Kabir M.S."/>
            <person name="Jashni M.K."/>
            <person name="Kema G."/>
            <person name="Klaubauf S."/>
            <person name="Lapidus A."/>
            <person name="Levasseur A."/>
            <person name="Lindquist E."/>
            <person name="Mehrabi R."/>
            <person name="Ohm R.A."/>
            <person name="Owen T.J."/>
            <person name="Salamov A."/>
            <person name="Schwelm A."/>
            <person name="Schijlen E."/>
            <person name="Sun H."/>
            <person name="van den Burg H.A."/>
            <person name="van Ham R.C.H.J."/>
            <person name="Zhang S."/>
            <person name="Goodwin S.B."/>
            <person name="Grigoriev I.V."/>
            <person name="Collemare J."/>
            <person name="Bradshaw R.E."/>
        </authorList>
    </citation>
    <scope>NUCLEOTIDE SEQUENCE [LARGE SCALE GENOMIC DNA]</scope>
    <source>
        <strain evidence="5">NZE10 / CBS 128990</strain>
    </source>
</reference>
<dbReference type="InterPro" id="IPR050447">
    <property type="entry name" value="Erg6_SMT_methyltransf"/>
</dbReference>
<evidence type="ECO:0000313" key="5">
    <source>
        <dbReference type="Proteomes" id="UP000016933"/>
    </source>
</evidence>
<evidence type="ECO:0000256" key="1">
    <source>
        <dbReference type="ARBA" id="ARBA00022679"/>
    </source>
</evidence>
<evidence type="ECO:0000259" key="3">
    <source>
        <dbReference type="Pfam" id="PF08241"/>
    </source>
</evidence>
<keyword evidence="1" id="KW-0808">Transferase</keyword>
<dbReference type="Gene3D" id="3.40.50.150">
    <property type="entry name" value="Vaccinia Virus protein VP39"/>
    <property type="match status" value="1"/>
</dbReference>
<dbReference type="GO" id="GO:0006696">
    <property type="term" value="P:ergosterol biosynthetic process"/>
    <property type="evidence" value="ECO:0007669"/>
    <property type="project" value="TreeGrafter"/>
</dbReference>
<dbReference type="GO" id="GO:0003838">
    <property type="term" value="F:sterol 24-C-methyltransferase activity"/>
    <property type="evidence" value="ECO:0007669"/>
    <property type="project" value="TreeGrafter"/>
</dbReference>
<dbReference type="HOGENOM" id="CLU_046304_0_0_1"/>
<keyword evidence="5" id="KW-1185">Reference proteome</keyword>
<dbReference type="OrthoDB" id="540004at2759"/>
<dbReference type="Proteomes" id="UP000016933">
    <property type="component" value="Unassembled WGS sequence"/>
</dbReference>
<evidence type="ECO:0000256" key="2">
    <source>
        <dbReference type="SAM" id="MobiDB-lite"/>
    </source>
</evidence>
<dbReference type="InterPro" id="IPR029063">
    <property type="entry name" value="SAM-dependent_MTases_sf"/>
</dbReference>
<reference evidence="4 5" key="2">
    <citation type="journal article" date="2012" name="PLoS Pathog.">
        <title>Diverse lifestyles and strategies of plant pathogenesis encoded in the genomes of eighteen Dothideomycetes fungi.</title>
        <authorList>
            <person name="Ohm R.A."/>
            <person name="Feau N."/>
            <person name="Henrissat B."/>
            <person name="Schoch C.L."/>
            <person name="Horwitz B.A."/>
            <person name="Barry K.W."/>
            <person name="Condon B.J."/>
            <person name="Copeland A.C."/>
            <person name="Dhillon B."/>
            <person name="Glaser F."/>
            <person name="Hesse C.N."/>
            <person name="Kosti I."/>
            <person name="LaButti K."/>
            <person name="Lindquist E.A."/>
            <person name="Lucas S."/>
            <person name="Salamov A.A."/>
            <person name="Bradshaw R.E."/>
            <person name="Ciuffetti L."/>
            <person name="Hamelin R.C."/>
            <person name="Kema G.H.J."/>
            <person name="Lawrence C."/>
            <person name="Scott J.A."/>
            <person name="Spatafora J.W."/>
            <person name="Turgeon B.G."/>
            <person name="de Wit P.J.G.M."/>
            <person name="Zhong S."/>
            <person name="Goodwin S.B."/>
            <person name="Grigoriev I.V."/>
        </authorList>
    </citation>
    <scope>NUCLEOTIDE SEQUENCE [LARGE SCALE GENOMIC DNA]</scope>
    <source>
        <strain evidence="5">NZE10 / CBS 128990</strain>
    </source>
</reference>
<feature type="region of interest" description="Disordered" evidence="2">
    <location>
        <begin position="1"/>
        <end position="24"/>
    </location>
</feature>
<accession>N1Q4Z2</accession>
<dbReference type="STRING" id="675120.N1Q4Z2"/>
<dbReference type="InterPro" id="IPR013216">
    <property type="entry name" value="Methyltransf_11"/>
</dbReference>
<name>N1Q4Z2_DOTSN</name>
<dbReference type="PANTHER" id="PTHR44068:SF4">
    <property type="entry name" value="S-ADENOSYL-METHIONINE-STEROL-C-METHYLTRANSFERAS (AFU_ORTHOLOGUE AFUA_4G09190)"/>
    <property type="match status" value="1"/>
</dbReference>
<dbReference type="CDD" id="cd02440">
    <property type="entry name" value="AdoMet_MTases"/>
    <property type="match status" value="1"/>
</dbReference>
<dbReference type="OMA" id="KMDNMRL"/>
<dbReference type="EMBL" id="KB446535">
    <property type="protein sequence ID" value="EME49849.1"/>
    <property type="molecule type" value="Genomic_DNA"/>
</dbReference>
<dbReference type="Pfam" id="PF08241">
    <property type="entry name" value="Methyltransf_11"/>
    <property type="match status" value="1"/>
</dbReference>
<feature type="domain" description="Methyltransferase type 11" evidence="3">
    <location>
        <begin position="139"/>
        <end position="235"/>
    </location>
</feature>
<gene>
    <name evidence="4" type="ORF">DOTSEDRAFT_68592</name>
</gene>
<dbReference type="PANTHER" id="PTHR44068">
    <property type="entry name" value="ZGC:194242"/>
    <property type="match status" value="1"/>
</dbReference>
<organism evidence="4 5">
    <name type="scientific">Dothistroma septosporum (strain NZE10 / CBS 128990)</name>
    <name type="common">Red band needle blight fungus</name>
    <name type="synonym">Mycosphaerella pini</name>
    <dbReference type="NCBI Taxonomy" id="675120"/>
    <lineage>
        <taxon>Eukaryota</taxon>
        <taxon>Fungi</taxon>
        <taxon>Dikarya</taxon>
        <taxon>Ascomycota</taxon>
        <taxon>Pezizomycotina</taxon>
        <taxon>Dothideomycetes</taxon>
        <taxon>Dothideomycetidae</taxon>
        <taxon>Mycosphaerellales</taxon>
        <taxon>Mycosphaerellaceae</taxon>
        <taxon>Dothistroma</taxon>
    </lineage>
</organism>
<dbReference type="eggNOG" id="KOG1269">
    <property type="taxonomic scope" value="Eukaryota"/>
</dbReference>
<dbReference type="GO" id="GO:0005783">
    <property type="term" value="C:endoplasmic reticulum"/>
    <property type="evidence" value="ECO:0007669"/>
    <property type="project" value="TreeGrafter"/>
</dbReference>
<dbReference type="AlphaFoldDB" id="N1Q4Z2"/>
<evidence type="ECO:0000313" key="4">
    <source>
        <dbReference type="EMBL" id="EME49849.1"/>
    </source>
</evidence>